<dbReference type="EMBL" id="JBBNAF010000004">
    <property type="protein sequence ID" value="KAK9151580.1"/>
    <property type="molecule type" value="Genomic_DNA"/>
</dbReference>
<dbReference type="InterPro" id="IPR036397">
    <property type="entry name" value="RNaseH_sf"/>
</dbReference>
<organism evidence="3 4">
    <name type="scientific">Stephania yunnanensis</name>
    <dbReference type="NCBI Taxonomy" id="152371"/>
    <lineage>
        <taxon>Eukaryota</taxon>
        <taxon>Viridiplantae</taxon>
        <taxon>Streptophyta</taxon>
        <taxon>Embryophyta</taxon>
        <taxon>Tracheophyta</taxon>
        <taxon>Spermatophyta</taxon>
        <taxon>Magnoliopsida</taxon>
        <taxon>Ranunculales</taxon>
        <taxon>Menispermaceae</taxon>
        <taxon>Menispermoideae</taxon>
        <taxon>Cissampelideae</taxon>
        <taxon>Stephania</taxon>
    </lineage>
</organism>
<dbReference type="Gene3D" id="3.30.420.10">
    <property type="entry name" value="Ribonuclease H-like superfamily/Ribonuclease H"/>
    <property type="match status" value="1"/>
</dbReference>
<dbReference type="AlphaFoldDB" id="A0AAP0KGG5"/>
<sequence length="155" mass="17602">MATSSKNPSLHTDLPLLLLIIELHANVLPAHLGRDKTVLLILARYFWSHLKRDVARFIACCAVCQSAKETTQTHPLPIPANICEDFSMDFIVGLSKTQGHFNSIFVVVDRFSKMSHFIPCKKLQTQATLPIYSSRRWFNYMVFLIRLPLTGKSNS</sequence>
<feature type="signal peptide" evidence="1">
    <location>
        <begin position="1"/>
        <end position="25"/>
    </location>
</feature>
<reference evidence="3 4" key="1">
    <citation type="submission" date="2024-01" db="EMBL/GenBank/DDBJ databases">
        <title>Genome assemblies of Stephania.</title>
        <authorList>
            <person name="Yang L."/>
        </authorList>
    </citation>
    <scope>NUCLEOTIDE SEQUENCE [LARGE SCALE GENOMIC DNA]</scope>
    <source>
        <strain evidence="3">YNDBR</strain>
        <tissue evidence="3">Leaf</tissue>
    </source>
</reference>
<dbReference type="InterPro" id="IPR012337">
    <property type="entry name" value="RNaseH-like_sf"/>
</dbReference>
<keyword evidence="1" id="KW-0732">Signal</keyword>
<dbReference type="SUPFAM" id="SSF53098">
    <property type="entry name" value="Ribonuclease H-like"/>
    <property type="match status" value="1"/>
</dbReference>
<protein>
    <recommendedName>
        <fullName evidence="2">Integrase zinc-binding domain-containing protein</fullName>
    </recommendedName>
</protein>
<dbReference type="Pfam" id="PF17921">
    <property type="entry name" value="Integrase_H2C2"/>
    <property type="match status" value="1"/>
</dbReference>
<evidence type="ECO:0000259" key="2">
    <source>
        <dbReference type="Pfam" id="PF17921"/>
    </source>
</evidence>
<evidence type="ECO:0000313" key="3">
    <source>
        <dbReference type="EMBL" id="KAK9151580.1"/>
    </source>
</evidence>
<comment type="caution">
    <text evidence="3">The sequence shown here is derived from an EMBL/GenBank/DDBJ whole genome shotgun (WGS) entry which is preliminary data.</text>
</comment>
<dbReference type="GO" id="GO:0003676">
    <property type="term" value="F:nucleic acid binding"/>
    <property type="evidence" value="ECO:0007669"/>
    <property type="project" value="InterPro"/>
</dbReference>
<accession>A0AAP0KGG5</accession>
<name>A0AAP0KGG5_9MAGN</name>
<dbReference type="Gene3D" id="1.10.340.70">
    <property type="match status" value="1"/>
</dbReference>
<evidence type="ECO:0000256" key="1">
    <source>
        <dbReference type="SAM" id="SignalP"/>
    </source>
</evidence>
<dbReference type="Proteomes" id="UP001420932">
    <property type="component" value="Unassembled WGS sequence"/>
</dbReference>
<gene>
    <name evidence="3" type="ORF">Syun_009889</name>
</gene>
<feature type="chain" id="PRO_5042905879" description="Integrase zinc-binding domain-containing protein" evidence="1">
    <location>
        <begin position="26"/>
        <end position="155"/>
    </location>
</feature>
<dbReference type="PANTHER" id="PTHR35046:SF18">
    <property type="entry name" value="RNA-DIRECTED DNA POLYMERASE"/>
    <property type="match status" value="1"/>
</dbReference>
<proteinExistence type="predicted"/>
<dbReference type="InterPro" id="IPR041588">
    <property type="entry name" value="Integrase_H2C2"/>
</dbReference>
<dbReference type="PANTHER" id="PTHR35046">
    <property type="entry name" value="ZINC KNUCKLE (CCHC-TYPE) FAMILY PROTEIN"/>
    <property type="match status" value="1"/>
</dbReference>
<keyword evidence="4" id="KW-1185">Reference proteome</keyword>
<evidence type="ECO:0000313" key="4">
    <source>
        <dbReference type="Proteomes" id="UP001420932"/>
    </source>
</evidence>
<feature type="domain" description="Integrase zinc-binding" evidence="2">
    <location>
        <begin position="19"/>
        <end position="68"/>
    </location>
</feature>